<dbReference type="STRING" id="316058.RPB_3316"/>
<protein>
    <submittedName>
        <fullName evidence="1">Uncharacterized protein</fullName>
    </submittedName>
</protein>
<reference evidence="1 2" key="1">
    <citation type="submission" date="2006-01" db="EMBL/GenBank/DDBJ databases">
        <title>Complete sequence of Rhodopseudomonas palustris HaA2.</title>
        <authorList>
            <consortium name="US DOE Joint Genome Institute"/>
            <person name="Copeland A."/>
            <person name="Lucas S."/>
            <person name="Lapidus A."/>
            <person name="Barry K."/>
            <person name="Detter J.C."/>
            <person name="Glavina T."/>
            <person name="Hammon N."/>
            <person name="Israni S."/>
            <person name="Pitluck S."/>
            <person name="Chain P."/>
            <person name="Malfatti S."/>
            <person name="Shin M."/>
            <person name="Vergez L."/>
            <person name="Schmutz J."/>
            <person name="Larimer F."/>
            <person name="Land M."/>
            <person name="Hauser L."/>
            <person name="Pelletier D.A."/>
            <person name="Kyrpides N."/>
            <person name="Anderson I."/>
            <person name="Oda Y."/>
            <person name="Harwood C.S."/>
            <person name="Richardson P."/>
        </authorList>
    </citation>
    <scope>NUCLEOTIDE SEQUENCE [LARGE SCALE GENOMIC DNA]</scope>
    <source>
        <strain evidence="1 2">HaA2</strain>
    </source>
</reference>
<name>Q2IUU8_RHOP2</name>
<evidence type="ECO:0000313" key="2">
    <source>
        <dbReference type="Proteomes" id="UP000008809"/>
    </source>
</evidence>
<proteinExistence type="predicted"/>
<dbReference type="eggNOG" id="ENOG503047R">
    <property type="taxonomic scope" value="Bacteria"/>
</dbReference>
<gene>
    <name evidence="1" type="ordered locus">RPB_3316</name>
</gene>
<dbReference type="EMBL" id="CP000250">
    <property type="protein sequence ID" value="ABD08012.1"/>
    <property type="molecule type" value="Genomic_DNA"/>
</dbReference>
<sequence length="1001" mass="113695">MRPPLKSRTPYRTFRDNSKAKAAVYKAIRTIRDQRSRNLVRGAIARNTDSSPSLSINTLRRQADPGDLCLATTLLLGQNGPFPLPQLGGTYRNLIIKHTMLATEPDSEVAFVVGHVNGWADNARRILADMSELARLPQYQPSLAMEALAAFAESYGSSFYILRKTAYLMSRYADDSTLQSAFQRIAKAFNQSAYPEPYFSALQLMETDSSYCSTATTRVRLFQKYVEDDYRQYLPLNELVPTPLSRTDLAALLRRSHSSSLVDELAALAITAHLRSFWPALFDQTIALLDPSIAHLFLEFLSIPFDPSALYSDVARMDADVVYYQRAAAFCEFKDCAIFRRSVDAILVPRLMEDISPPVDTDTSPHFHTKMPDLIKATQGFVSPTDYERVQSCGTFLRTVQFLQFLNTQRNYSPLSAHDFRFICEHTVALDILLCDSEIEMLYASSDDDSRPLITVLALALHKAKSRDDDIDFKFRHSLCNTVITQFNGSLEAFIAWLLPNTPSIADYLLTILDRPTLQKLYWIVRSADEADRTRQSLLRTVGKQRNQIAHLIEADAIEARRQVAKLRKFFDDSRIYVDGPAMKEWLVANPSTYAQQYVKMIEHEFSSLTFLSTSTSGKLVITEWSDLDYVLVEAGKAAFEQFCTNKQFGIESYLGRRIRHNTMSGMMRGGIDDLIESPTYDLLTYDSAFVDANKRWVASYHRTIEHLRKDLLQFRSDAKPLGIFNSTLKRDDNTNLAIASLRNMLLNGRNPLLMNDLLIRFCWQEINPQLQTASRMISIDLVKEATREIEQHFFHFDSDDLQRRYRQQLRALVHERFMRLGSWFRQPEDGFVSARTRQLCELVLVEATDSNLFGTPTVEWSGDALDLEIDGLSVHRMYDCLFVILHNALTHGQENGLITIQVSQEAMAFESVGHLKATVSSRFSSTSDRSKHIARLAESFGYGDPESAMVTEGYSGIKKLRYITRTGDNYSNAGYTIDADTCSVFFTLAVELADLERPDV</sequence>
<dbReference type="AlphaFoldDB" id="Q2IUU8"/>
<evidence type="ECO:0000313" key="1">
    <source>
        <dbReference type="EMBL" id="ABD08012.1"/>
    </source>
</evidence>
<accession>Q2IUU8</accession>
<organism evidence="1 2">
    <name type="scientific">Rhodopseudomonas palustris (strain HaA2)</name>
    <dbReference type="NCBI Taxonomy" id="316058"/>
    <lineage>
        <taxon>Bacteria</taxon>
        <taxon>Pseudomonadati</taxon>
        <taxon>Pseudomonadota</taxon>
        <taxon>Alphaproteobacteria</taxon>
        <taxon>Hyphomicrobiales</taxon>
        <taxon>Nitrobacteraceae</taxon>
        <taxon>Rhodopseudomonas</taxon>
    </lineage>
</organism>
<dbReference type="KEGG" id="rpb:RPB_3316"/>
<dbReference type="Proteomes" id="UP000008809">
    <property type="component" value="Chromosome"/>
</dbReference>
<dbReference type="HOGENOM" id="CLU_300865_0_0_5"/>
<keyword evidence="2" id="KW-1185">Reference proteome</keyword>